<dbReference type="PANTHER" id="PTHR30349:SF64">
    <property type="entry name" value="PROPHAGE INTEGRASE INTD-RELATED"/>
    <property type="match status" value="1"/>
</dbReference>
<dbReference type="InterPro" id="IPR013762">
    <property type="entry name" value="Integrase-like_cat_sf"/>
</dbReference>
<dbReference type="SUPFAM" id="SSF56349">
    <property type="entry name" value="DNA breaking-rejoining enzymes"/>
    <property type="match status" value="1"/>
</dbReference>
<dbReference type="InterPro" id="IPR010998">
    <property type="entry name" value="Integrase_recombinase_N"/>
</dbReference>
<dbReference type="InterPro" id="IPR002104">
    <property type="entry name" value="Integrase_catalytic"/>
</dbReference>
<feature type="domain" description="Tyr recombinase" evidence="6">
    <location>
        <begin position="172"/>
        <end position="361"/>
    </location>
</feature>
<keyword evidence="2 4" id="KW-0238">DNA-binding</keyword>
<feature type="region of interest" description="Disordered" evidence="5">
    <location>
        <begin position="370"/>
        <end position="403"/>
    </location>
</feature>
<dbReference type="PROSITE" id="PS51900">
    <property type="entry name" value="CB"/>
    <property type="match status" value="1"/>
</dbReference>
<dbReference type="Gene3D" id="1.10.443.10">
    <property type="entry name" value="Intergrase catalytic core"/>
    <property type="match status" value="1"/>
</dbReference>
<dbReference type="Gene3D" id="1.10.150.130">
    <property type="match status" value="1"/>
</dbReference>
<dbReference type="InterPro" id="IPR011010">
    <property type="entry name" value="DNA_brk_join_enz"/>
</dbReference>
<dbReference type="InterPro" id="IPR053876">
    <property type="entry name" value="Phage_int_M"/>
</dbReference>
<protein>
    <submittedName>
        <fullName evidence="8">Site-specific integrase</fullName>
    </submittedName>
</protein>
<proteinExistence type="inferred from homology"/>
<dbReference type="GO" id="GO:0006310">
    <property type="term" value="P:DNA recombination"/>
    <property type="evidence" value="ECO:0007669"/>
    <property type="project" value="UniProtKB-KW"/>
</dbReference>
<evidence type="ECO:0000256" key="2">
    <source>
        <dbReference type="ARBA" id="ARBA00023125"/>
    </source>
</evidence>
<evidence type="ECO:0000259" key="7">
    <source>
        <dbReference type="PROSITE" id="PS51900"/>
    </source>
</evidence>
<dbReference type="PROSITE" id="PS51898">
    <property type="entry name" value="TYR_RECOMBINASE"/>
    <property type="match status" value="1"/>
</dbReference>
<dbReference type="InterPro" id="IPR044068">
    <property type="entry name" value="CB"/>
</dbReference>
<dbReference type="PANTHER" id="PTHR30349">
    <property type="entry name" value="PHAGE INTEGRASE-RELATED"/>
    <property type="match status" value="1"/>
</dbReference>
<name>A0A7W3ZNL2_9ACTN</name>
<evidence type="ECO:0000256" key="4">
    <source>
        <dbReference type="PROSITE-ProRule" id="PRU01248"/>
    </source>
</evidence>
<comment type="similarity">
    <text evidence="1">Belongs to the 'phage' integrase family.</text>
</comment>
<feature type="domain" description="Core-binding (CB)" evidence="7">
    <location>
        <begin position="72"/>
        <end position="151"/>
    </location>
</feature>
<keyword evidence="3" id="KW-0233">DNA recombination</keyword>
<accession>A0A7W3ZNL2</accession>
<organism evidence="8 9">
    <name type="scientific">Streptomyces alkaliterrae</name>
    <dbReference type="NCBI Taxonomy" id="2213162"/>
    <lineage>
        <taxon>Bacteria</taxon>
        <taxon>Bacillati</taxon>
        <taxon>Actinomycetota</taxon>
        <taxon>Actinomycetes</taxon>
        <taxon>Kitasatosporales</taxon>
        <taxon>Streptomycetaceae</taxon>
        <taxon>Streptomyces</taxon>
    </lineage>
</organism>
<evidence type="ECO:0000313" key="8">
    <source>
        <dbReference type="EMBL" id="MBB1254695.1"/>
    </source>
</evidence>
<dbReference type="Proteomes" id="UP000525686">
    <property type="component" value="Unassembled WGS sequence"/>
</dbReference>
<dbReference type="InterPro" id="IPR050090">
    <property type="entry name" value="Tyrosine_recombinase_XerCD"/>
</dbReference>
<evidence type="ECO:0000259" key="6">
    <source>
        <dbReference type="PROSITE" id="PS51898"/>
    </source>
</evidence>
<sequence>MARSRKKSPRRSFGAIRQLPSGRWQARYPGADGTLGAAPETYETKREAELFLAQIQADQARGDWIDPAAGEVLFAEYAKRWIDERGVAATTEELYRRLLRLHLEPTFGSQYVNAISPAKVRTWRAERKKATGATTTAKSYRLLKAIMQTAVEDDLIRRNPCSIRGAGREDADERPVATVEQVFALAEAIGIRWRLMVLLGAFASMRPEELAELRRSDIDLDTGTVRVRRAAPELNTGRRVVGDPKSRAGKREIVLPGFVLLDVRRHLEWFSQDGSDGLVFVGEKGAALRGTTFGRKWRKARDAVGMPKEFRFYDLRHTGNTLAADTGAKLKDLMVRAGQSSERAQLIYQHSTKEHQRRLAADIDADVRRQRAAAARSVGDGASARVHKLPPPPPDSSGVAQAR</sequence>
<dbReference type="EMBL" id="JABJWZ010000131">
    <property type="protein sequence ID" value="MBB1254695.1"/>
    <property type="molecule type" value="Genomic_DNA"/>
</dbReference>
<evidence type="ECO:0000256" key="3">
    <source>
        <dbReference type="ARBA" id="ARBA00023172"/>
    </source>
</evidence>
<gene>
    <name evidence="8" type="ORF">H3146_15180</name>
</gene>
<dbReference type="InterPro" id="IPR058717">
    <property type="entry name" value="Phage_L5_Integrase_N"/>
</dbReference>
<evidence type="ECO:0000256" key="5">
    <source>
        <dbReference type="SAM" id="MobiDB-lite"/>
    </source>
</evidence>
<reference evidence="9" key="1">
    <citation type="submission" date="2020-05" db="EMBL/GenBank/DDBJ databases">
        <title>Classification of alakaliphilic streptomycetes isolated from an alkaline soil next to Lonar Crater, India and a proposal for the recognition of Streptomyces alkaliterrae sp. nov.</title>
        <authorList>
            <person name="Golinska P."/>
        </authorList>
    </citation>
    <scope>NUCLEOTIDE SEQUENCE [LARGE SCALE GENOMIC DNA]</scope>
    <source>
        <strain evidence="9">OF3</strain>
    </source>
</reference>
<dbReference type="RefSeq" id="WP_181354652.1">
    <property type="nucleotide sequence ID" value="NZ_JABJWZ010000131.1"/>
</dbReference>
<evidence type="ECO:0000313" key="9">
    <source>
        <dbReference type="Proteomes" id="UP000525686"/>
    </source>
</evidence>
<evidence type="ECO:0000256" key="1">
    <source>
        <dbReference type="ARBA" id="ARBA00008857"/>
    </source>
</evidence>
<dbReference type="Pfam" id="PF00589">
    <property type="entry name" value="Phage_integrase"/>
    <property type="match status" value="1"/>
</dbReference>
<dbReference type="AlphaFoldDB" id="A0A7W3ZNL2"/>
<dbReference type="GO" id="GO:0015074">
    <property type="term" value="P:DNA integration"/>
    <property type="evidence" value="ECO:0007669"/>
    <property type="project" value="InterPro"/>
</dbReference>
<dbReference type="CDD" id="cd01189">
    <property type="entry name" value="INT_ICEBs1_C_like"/>
    <property type="match status" value="1"/>
</dbReference>
<comment type="caution">
    <text evidence="8">The sequence shown here is derived from an EMBL/GenBank/DDBJ whole genome shotgun (WGS) entry which is preliminary data.</text>
</comment>
<dbReference type="Pfam" id="PF26003">
    <property type="entry name" value="Integrase_N_phage"/>
    <property type="match status" value="1"/>
</dbReference>
<dbReference type="Pfam" id="PF22022">
    <property type="entry name" value="Phage_int_M"/>
    <property type="match status" value="1"/>
</dbReference>
<dbReference type="GO" id="GO:0003677">
    <property type="term" value="F:DNA binding"/>
    <property type="evidence" value="ECO:0007669"/>
    <property type="project" value="UniProtKB-UniRule"/>
</dbReference>